<dbReference type="Gene3D" id="2.60.40.2360">
    <property type="entry name" value="Intracellular proteinase inhibitor BsuPI"/>
    <property type="match status" value="1"/>
</dbReference>
<dbReference type="AlphaFoldDB" id="M0NMX1"/>
<dbReference type="InterPro" id="IPR020481">
    <property type="entry name" value="Intracell_prot_inh_BsuPI"/>
</dbReference>
<organism evidence="2 3">
    <name type="scientific">Halorubrum kocurii JCM 14978</name>
    <dbReference type="NCBI Taxonomy" id="1230456"/>
    <lineage>
        <taxon>Archaea</taxon>
        <taxon>Methanobacteriati</taxon>
        <taxon>Methanobacteriota</taxon>
        <taxon>Stenosarchaea group</taxon>
        <taxon>Halobacteria</taxon>
        <taxon>Halobacteriales</taxon>
        <taxon>Haloferacaceae</taxon>
        <taxon>Halorubrum</taxon>
    </lineage>
</organism>
<dbReference type="EMBL" id="AOJH01000089">
    <property type="protein sequence ID" value="EMA58948.1"/>
    <property type="molecule type" value="Genomic_DNA"/>
</dbReference>
<evidence type="ECO:0000313" key="2">
    <source>
        <dbReference type="EMBL" id="EMA58948.1"/>
    </source>
</evidence>
<reference evidence="2 3" key="1">
    <citation type="journal article" date="2014" name="PLoS Genet.">
        <title>Phylogenetically driven sequencing of extremely halophilic archaea reveals strategies for static and dynamic osmo-response.</title>
        <authorList>
            <person name="Becker E.A."/>
            <person name="Seitzer P.M."/>
            <person name="Tritt A."/>
            <person name="Larsen D."/>
            <person name="Krusor M."/>
            <person name="Yao A.I."/>
            <person name="Wu D."/>
            <person name="Madern D."/>
            <person name="Eisen J.A."/>
            <person name="Darling A.E."/>
            <person name="Facciotti M.T."/>
        </authorList>
    </citation>
    <scope>NUCLEOTIDE SEQUENCE [LARGE SCALE GENOMIC DNA]</scope>
    <source>
        <strain evidence="2 3">JCM 14978</strain>
    </source>
</reference>
<dbReference type="Proteomes" id="UP000011546">
    <property type="component" value="Unassembled WGS sequence"/>
</dbReference>
<accession>M0NMX1</accession>
<dbReference type="RefSeq" id="WP_008849652.1">
    <property type="nucleotide sequence ID" value="NZ_AOJH01000089.1"/>
</dbReference>
<dbReference type="PATRIC" id="fig|1230456.3.peg.2977"/>
<evidence type="ECO:0000259" key="1">
    <source>
        <dbReference type="Pfam" id="PF12690"/>
    </source>
</evidence>
<sequence>MLDVALSMTDDADAGNVAGIGLALTVRNAGESPETLRFRTGQRADFAAYRIDGEGGADEEGGEADPVWRYGTDRLFTQVLGSETLEPGDSTTYKATWGDPPPGRYRIVGEVTAEGRDLSATATAAVD</sequence>
<comment type="caution">
    <text evidence="2">The sequence shown here is derived from an EMBL/GenBank/DDBJ whole genome shotgun (WGS) entry which is preliminary data.</text>
</comment>
<gene>
    <name evidence="2" type="ORF">C468_14942</name>
</gene>
<proteinExistence type="predicted"/>
<protein>
    <recommendedName>
        <fullName evidence="1">Intracellular proteinase inhibitor BsuPI domain-containing protein</fullName>
    </recommendedName>
</protein>
<keyword evidence="3" id="KW-1185">Reference proteome</keyword>
<feature type="domain" description="Intracellular proteinase inhibitor BsuPI" evidence="1">
    <location>
        <begin position="19"/>
        <end position="114"/>
    </location>
</feature>
<evidence type="ECO:0000313" key="3">
    <source>
        <dbReference type="Proteomes" id="UP000011546"/>
    </source>
</evidence>
<name>M0NMX1_9EURY</name>
<dbReference type="Pfam" id="PF12690">
    <property type="entry name" value="BsuPI"/>
    <property type="match status" value="1"/>
</dbReference>
<dbReference type="OrthoDB" id="311964at2157"/>
<dbReference type="InterPro" id="IPR038144">
    <property type="entry name" value="IPI"/>
</dbReference>